<accession>A0ABY2JJF8</accession>
<dbReference type="EMBL" id="SOGO01000010">
    <property type="protein sequence ID" value="TFD06092.1"/>
    <property type="molecule type" value="Genomic_DNA"/>
</dbReference>
<evidence type="ECO:0000259" key="5">
    <source>
        <dbReference type="Pfam" id="PF13439"/>
    </source>
</evidence>
<gene>
    <name evidence="6" type="ORF">E3T25_03170</name>
</gene>
<comment type="caution">
    <text evidence="6">The sequence shown here is derived from an EMBL/GenBank/DDBJ whole genome shotgun (WGS) entry which is preliminary data.</text>
</comment>
<feature type="domain" description="Glycosyl transferase family 1" evidence="4">
    <location>
        <begin position="188"/>
        <end position="288"/>
    </location>
</feature>
<dbReference type="SUPFAM" id="SSF53756">
    <property type="entry name" value="UDP-Glycosyltransferase/glycogen phosphorylase"/>
    <property type="match status" value="1"/>
</dbReference>
<keyword evidence="3" id="KW-0808">Transferase</keyword>
<sequence length="357" mass="38894">MRVLHLLGSLQPSGMERMLVSAVGSLNDAGIETIIVGQGENNSFEEELRQVGYKVFIIPRVRTIRGLAAWFELVVRLAPDVVHIHAEQAFSAAVIASRLASSRTPIIRTIHGLFAPKGRSLRSRRLQALASDRFVERFVAPSPDVQDNERRFGRECDLVYNWVDDRFFHVGRARRSRPTSIRSRVSAVLVGNASPIKNQVLALEALEGLPIDLFFHGSEVGASPLEVAILDRLALAGRLLHRGMGDPAKSLSDADVFLLPSKHEGFSVALAEALTAGVPSIIAPAPGLSWATTQPLVSVVGTDVDSWRTALGAVRARDGQDQTPEMPIIDFSARRGVREYLALYLSVTHQGMSAADD</sequence>
<dbReference type="PANTHER" id="PTHR45947:SF3">
    <property type="entry name" value="SULFOQUINOVOSYL TRANSFERASE SQD2"/>
    <property type="match status" value="1"/>
</dbReference>
<dbReference type="InterPro" id="IPR001296">
    <property type="entry name" value="Glyco_trans_1"/>
</dbReference>
<feature type="domain" description="Glycosyltransferase subfamily 4-like N-terminal" evidence="5">
    <location>
        <begin position="13"/>
        <end position="165"/>
    </location>
</feature>
<dbReference type="Pfam" id="PF00534">
    <property type="entry name" value="Glycos_transf_1"/>
    <property type="match status" value="1"/>
</dbReference>
<dbReference type="Pfam" id="PF13439">
    <property type="entry name" value="Glyco_transf_4"/>
    <property type="match status" value="1"/>
</dbReference>
<keyword evidence="2" id="KW-0328">Glycosyltransferase</keyword>
<reference evidence="6 7" key="1">
    <citation type="submission" date="2019-03" db="EMBL/GenBank/DDBJ databases">
        <title>Genomics of glacier-inhabiting Cryobacterium strains.</title>
        <authorList>
            <person name="Liu Q."/>
            <person name="Xin Y.-H."/>
        </authorList>
    </citation>
    <scope>NUCLEOTIDE SEQUENCE [LARGE SCALE GENOMIC DNA]</scope>
    <source>
        <strain evidence="6 7">TMT2-16</strain>
    </source>
</reference>
<dbReference type="Proteomes" id="UP000297851">
    <property type="component" value="Unassembled WGS sequence"/>
</dbReference>
<evidence type="ECO:0000256" key="3">
    <source>
        <dbReference type="ARBA" id="ARBA00022679"/>
    </source>
</evidence>
<evidence type="ECO:0000256" key="1">
    <source>
        <dbReference type="ARBA" id="ARBA00021292"/>
    </source>
</evidence>
<dbReference type="RefSeq" id="WP_134372120.1">
    <property type="nucleotide sequence ID" value="NZ_SOGO01000010.1"/>
</dbReference>
<proteinExistence type="predicted"/>
<protein>
    <recommendedName>
        <fullName evidence="1">D-inositol 3-phosphate glycosyltransferase</fullName>
    </recommendedName>
</protein>
<dbReference type="InterPro" id="IPR028098">
    <property type="entry name" value="Glyco_trans_4-like_N"/>
</dbReference>
<name>A0ABY2JJF8_9MICO</name>
<dbReference type="Gene3D" id="3.40.50.2000">
    <property type="entry name" value="Glycogen Phosphorylase B"/>
    <property type="match status" value="2"/>
</dbReference>
<keyword evidence="7" id="KW-1185">Reference proteome</keyword>
<dbReference type="PANTHER" id="PTHR45947">
    <property type="entry name" value="SULFOQUINOVOSYL TRANSFERASE SQD2"/>
    <property type="match status" value="1"/>
</dbReference>
<evidence type="ECO:0000256" key="2">
    <source>
        <dbReference type="ARBA" id="ARBA00022676"/>
    </source>
</evidence>
<dbReference type="InterPro" id="IPR050194">
    <property type="entry name" value="Glycosyltransferase_grp1"/>
</dbReference>
<evidence type="ECO:0000313" key="6">
    <source>
        <dbReference type="EMBL" id="TFD06092.1"/>
    </source>
</evidence>
<organism evidence="6 7">
    <name type="scientific">Cryobacterium sandaracinum</name>
    <dbReference type="NCBI Taxonomy" id="1259247"/>
    <lineage>
        <taxon>Bacteria</taxon>
        <taxon>Bacillati</taxon>
        <taxon>Actinomycetota</taxon>
        <taxon>Actinomycetes</taxon>
        <taxon>Micrococcales</taxon>
        <taxon>Microbacteriaceae</taxon>
        <taxon>Cryobacterium</taxon>
    </lineage>
</organism>
<evidence type="ECO:0000313" key="7">
    <source>
        <dbReference type="Proteomes" id="UP000297851"/>
    </source>
</evidence>
<evidence type="ECO:0000259" key="4">
    <source>
        <dbReference type="Pfam" id="PF00534"/>
    </source>
</evidence>